<dbReference type="SUPFAM" id="SSF111369">
    <property type="entry name" value="HlyD-like secretion proteins"/>
    <property type="match status" value="1"/>
</dbReference>
<dbReference type="FunFam" id="2.40.420.20:FF:000001">
    <property type="entry name" value="Efflux RND transporter periplasmic adaptor subunit"/>
    <property type="match status" value="1"/>
</dbReference>
<evidence type="ECO:0000256" key="2">
    <source>
        <dbReference type="ARBA" id="ARBA00009477"/>
    </source>
</evidence>
<feature type="domain" description="Multidrug resistance protein MdtA-like alpha-helical hairpin" evidence="4">
    <location>
        <begin position="127"/>
        <end position="195"/>
    </location>
</feature>
<feature type="domain" description="Multidrug resistance protein MdtA-like beta-barrel" evidence="6">
    <location>
        <begin position="233"/>
        <end position="318"/>
    </location>
</feature>
<dbReference type="Pfam" id="PF25876">
    <property type="entry name" value="HH_MFP_RND"/>
    <property type="match status" value="1"/>
</dbReference>
<dbReference type="Pfam" id="PF25917">
    <property type="entry name" value="BSH_RND"/>
    <property type="match status" value="1"/>
</dbReference>
<feature type="domain" description="Multidrug resistance protein MdtA-like barrel-sandwich hybrid" evidence="5">
    <location>
        <begin position="86"/>
        <end position="227"/>
    </location>
</feature>
<dbReference type="GO" id="GO:0005886">
    <property type="term" value="C:plasma membrane"/>
    <property type="evidence" value="ECO:0007669"/>
    <property type="project" value="TreeGrafter"/>
</dbReference>
<dbReference type="PRINTS" id="PR01490">
    <property type="entry name" value="RTXTOXIND"/>
</dbReference>
<dbReference type="Pfam" id="PF25944">
    <property type="entry name" value="Beta-barrel_RND"/>
    <property type="match status" value="1"/>
</dbReference>
<reference evidence="8 9" key="1">
    <citation type="submission" date="2014-07" db="EMBL/GenBank/DDBJ databases">
        <title>Draft genome sequence of Thalassospira profundimaris S25-3-2.</title>
        <authorList>
            <person name="Lai Q."/>
            <person name="Shao Z."/>
        </authorList>
    </citation>
    <scope>NUCLEOTIDE SEQUENCE [LARGE SCALE GENOMIC DNA]</scope>
    <source>
        <strain evidence="8 9">S25-3-2</strain>
    </source>
</reference>
<dbReference type="Pfam" id="PF25967">
    <property type="entry name" value="RND-MFP_C"/>
    <property type="match status" value="1"/>
</dbReference>
<evidence type="ECO:0000313" key="8">
    <source>
        <dbReference type="EMBL" id="RCK52655.1"/>
    </source>
</evidence>
<evidence type="ECO:0000259" key="4">
    <source>
        <dbReference type="Pfam" id="PF25876"/>
    </source>
</evidence>
<sequence length="418" mass="45480">MLNEIWRDVMSSKSKFRYAVGAVAIVLTAAGVAGVLPIPFIHAEEQQESPAPAQAPAPVPATVAEIHSQNITRWSRFSGRLEAIDRVEIRPRVAGAIQAVHFHEGDLVKQGDLLFTLDPAPFETEVARAEAAVFSAQSRLKLAKTELERGNELWKTRVITRTVLDQRQETKQNAEADLHSAQAQLRFAKLNLGYTEIRAPISGRVGDIRLTPGNLVDAGANAEILTTLVSVDPIYATFDVNEQALLQAMQQNSEPSVNTVQKIPVQLSNDFIGPDAITGHVQMIDNEFNSKSGTIRVQAIFDNKNGRLVPGQFARLELGQASAGKAMMVAERAVGTDQDKKFVLVVNPQNVVEYREIRVGGEQDGMRIVTSGLKDGERVVVEGLQHIRPGMTVAPEIVSMDRRSIAEAGSAAKGDSRS</sequence>
<dbReference type="Gene3D" id="2.40.420.20">
    <property type="match status" value="1"/>
</dbReference>
<evidence type="ECO:0000259" key="7">
    <source>
        <dbReference type="Pfam" id="PF25967"/>
    </source>
</evidence>
<feature type="domain" description="Multidrug resistance protein MdtA-like C-terminal permuted SH3" evidence="7">
    <location>
        <begin position="327"/>
        <end position="385"/>
    </location>
</feature>
<feature type="coiled-coil region" evidence="3">
    <location>
        <begin position="164"/>
        <end position="191"/>
    </location>
</feature>
<dbReference type="GO" id="GO:0030313">
    <property type="term" value="C:cell envelope"/>
    <property type="evidence" value="ECO:0007669"/>
    <property type="project" value="UniProtKB-SubCell"/>
</dbReference>
<protein>
    <submittedName>
        <fullName evidence="8">Uncharacterized protein</fullName>
    </submittedName>
</protein>
<dbReference type="Proteomes" id="UP000252517">
    <property type="component" value="Unassembled WGS sequence"/>
</dbReference>
<dbReference type="Gene3D" id="1.10.287.470">
    <property type="entry name" value="Helix hairpin bin"/>
    <property type="match status" value="1"/>
</dbReference>
<dbReference type="AlphaFoldDB" id="A0A367XG45"/>
<organism evidence="8 9">
    <name type="scientific">Thalassospira profundimaris</name>
    <dbReference type="NCBI Taxonomy" id="502049"/>
    <lineage>
        <taxon>Bacteria</taxon>
        <taxon>Pseudomonadati</taxon>
        <taxon>Pseudomonadota</taxon>
        <taxon>Alphaproteobacteria</taxon>
        <taxon>Rhodospirillales</taxon>
        <taxon>Thalassospiraceae</taxon>
        <taxon>Thalassospira</taxon>
    </lineage>
</organism>
<dbReference type="GO" id="GO:0046677">
    <property type="term" value="P:response to antibiotic"/>
    <property type="evidence" value="ECO:0007669"/>
    <property type="project" value="TreeGrafter"/>
</dbReference>
<comment type="subcellular location">
    <subcellularLocation>
        <location evidence="1">Cell envelope</location>
    </subcellularLocation>
</comment>
<dbReference type="PANTHER" id="PTHR30158">
    <property type="entry name" value="ACRA/E-RELATED COMPONENT OF DRUG EFFLUX TRANSPORTER"/>
    <property type="match status" value="1"/>
</dbReference>
<keyword evidence="3" id="KW-0175">Coiled coil</keyword>
<dbReference type="NCBIfam" id="TIGR01730">
    <property type="entry name" value="RND_mfp"/>
    <property type="match status" value="1"/>
</dbReference>
<dbReference type="EMBL" id="JPWH01000003">
    <property type="protein sequence ID" value="RCK52655.1"/>
    <property type="molecule type" value="Genomic_DNA"/>
</dbReference>
<proteinExistence type="inferred from homology"/>
<dbReference type="InterPro" id="IPR058625">
    <property type="entry name" value="MdtA-like_BSH"/>
</dbReference>
<dbReference type="InterPro" id="IPR058624">
    <property type="entry name" value="MdtA-like_HH"/>
</dbReference>
<dbReference type="Gene3D" id="2.40.30.170">
    <property type="match status" value="1"/>
</dbReference>
<evidence type="ECO:0000259" key="5">
    <source>
        <dbReference type="Pfam" id="PF25917"/>
    </source>
</evidence>
<accession>A0A367XG45</accession>
<dbReference type="GO" id="GO:0022857">
    <property type="term" value="F:transmembrane transporter activity"/>
    <property type="evidence" value="ECO:0007669"/>
    <property type="project" value="InterPro"/>
</dbReference>
<dbReference type="PANTHER" id="PTHR30158:SF10">
    <property type="entry name" value="CATION EFFLUX PUMP"/>
    <property type="match status" value="1"/>
</dbReference>
<evidence type="ECO:0000313" key="9">
    <source>
        <dbReference type="Proteomes" id="UP000252517"/>
    </source>
</evidence>
<evidence type="ECO:0000256" key="1">
    <source>
        <dbReference type="ARBA" id="ARBA00004196"/>
    </source>
</evidence>
<comment type="similarity">
    <text evidence="2">Belongs to the membrane fusion protein (MFP) (TC 8.A.1) family.</text>
</comment>
<dbReference type="InterPro" id="IPR058626">
    <property type="entry name" value="MdtA-like_b-barrel"/>
</dbReference>
<dbReference type="InterPro" id="IPR006143">
    <property type="entry name" value="RND_pump_MFP"/>
</dbReference>
<evidence type="ECO:0000259" key="6">
    <source>
        <dbReference type="Pfam" id="PF25944"/>
    </source>
</evidence>
<dbReference type="OrthoDB" id="9816569at2"/>
<name>A0A367XG45_9PROT</name>
<dbReference type="Gene3D" id="2.40.50.100">
    <property type="match status" value="1"/>
</dbReference>
<comment type="caution">
    <text evidence="8">The sequence shown here is derived from an EMBL/GenBank/DDBJ whole genome shotgun (WGS) entry which is preliminary data.</text>
</comment>
<gene>
    <name evidence="8" type="ORF">TH25_06380</name>
</gene>
<evidence type="ECO:0000256" key="3">
    <source>
        <dbReference type="SAM" id="Coils"/>
    </source>
</evidence>
<dbReference type="InterPro" id="IPR058627">
    <property type="entry name" value="MdtA-like_C"/>
</dbReference>